<keyword evidence="3" id="KW-1185">Reference proteome</keyword>
<proteinExistence type="predicted"/>
<dbReference type="EMBL" id="LNTB01000002">
    <property type="protein sequence ID" value="KSW10722.1"/>
    <property type="molecule type" value="Genomic_DNA"/>
</dbReference>
<sequence length="187" mass="20392">MAGEGYVLLLGAQSTVELLGLRGDPGEPLELYRAALRRGGGRLLERLRRGLESGAVRSIVYLGADGALSRLLSRGVVEVYGAVSRLRCPRCGRRWWIDEGERCPRCGGPGEPDYSETPRRRQLEEAIYELTTAEAVAVHGLGEPPPVLGSVLALAASRFTRVSSSSRHRPSSGAWGSRRRARPWRSS</sequence>
<dbReference type="SUPFAM" id="SSF52467">
    <property type="entry name" value="DHS-like NAD/FAD-binding domain"/>
    <property type="match status" value="1"/>
</dbReference>
<accession>A0A0V8RRW6</accession>
<evidence type="ECO:0000256" key="1">
    <source>
        <dbReference type="SAM" id="MobiDB-lite"/>
    </source>
</evidence>
<evidence type="ECO:0000313" key="3">
    <source>
        <dbReference type="Proteomes" id="UP000053352"/>
    </source>
</evidence>
<evidence type="ECO:0000313" key="2">
    <source>
        <dbReference type="EMBL" id="KSW10722.1"/>
    </source>
</evidence>
<feature type="compositionally biased region" description="Low complexity" evidence="1">
    <location>
        <begin position="161"/>
        <end position="176"/>
    </location>
</feature>
<organism evidence="2 3">
    <name type="scientific">Pyrodictium occultum</name>
    <dbReference type="NCBI Taxonomy" id="2309"/>
    <lineage>
        <taxon>Archaea</taxon>
        <taxon>Thermoproteota</taxon>
        <taxon>Thermoprotei</taxon>
        <taxon>Desulfurococcales</taxon>
        <taxon>Pyrodictiaceae</taxon>
        <taxon>Pyrodictium</taxon>
    </lineage>
</organism>
<dbReference type="RefSeq" id="WP_058371487.1">
    <property type="nucleotide sequence ID" value="NZ_LNTB01000002.1"/>
</dbReference>
<feature type="region of interest" description="Disordered" evidence="1">
    <location>
        <begin position="160"/>
        <end position="187"/>
    </location>
</feature>
<dbReference type="Proteomes" id="UP000053352">
    <property type="component" value="Unassembled WGS sequence"/>
</dbReference>
<name>A0A0V8RRW6_PYROC</name>
<dbReference type="STRING" id="2309.CF15_08025"/>
<evidence type="ECO:0008006" key="4">
    <source>
        <dbReference type="Google" id="ProtNLM"/>
    </source>
</evidence>
<protein>
    <recommendedName>
        <fullName evidence="4">Deacetylase sirtuin-type domain-containing protein</fullName>
    </recommendedName>
</protein>
<reference evidence="2 3" key="1">
    <citation type="submission" date="2015-11" db="EMBL/GenBank/DDBJ databases">
        <title>Genome sequence of Pyrodictium occultum PL-19, a marine hyperthermophilic archaeon isolated from Volcano, Italy.</title>
        <authorList>
            <person name="Utturkar S."/>
            <person name="Huber H."/>
            <person name="Leptihn S."/>
            <person name="Brown S."/>
            <person name="Stetter K.O."/>
            <person name="Podar M."/>
        </authorList>
    </citation>
    <scope>NUCLEOTIDE SEQUENCE [LARGE SCALE GENOMIC DNA]</scope>
    <source>
        <strain evidence="2 3">PL-19</strain>
    </source>
</reference>
<comment type="caution">
    <text evidence="2">The sequence shown here is derived from an EMBL/GenBank/DDBJ whole genome shotgun (WGS) entry which is preliminary data.</text>
</comment>
<gene>
    <name evidence="2" type="ORF">CF15_08025</name>
</gene>
<dbReference type="OrthoDB" id="30924at2157"/>
<dbReference type="AlphaFoldDB" id="A0A0V8RRW6"/>
<feature type="compositionally biased region" description="Basic residues" evidence="1">
    <location>
        <begin position="177"/>
        <end position="187"/>
    </location>
</feature>
<dbReference type="InterPro" id="IPR029035">
    <property type="entry name" value="DHS-like_NAD/FAD-binding_dom"/>
</dbReference>